<organism evidence="2 3">
    <name type="scientific">Cirrhinus mrigala</name>
    <name type="common">Mrigala</name>
    <dbReference type="NCBI Taxonomy" id="683832"/>
    <lineage>
        <taxon>Eukaryota</taxon>
        <taxon>Metazoa</taxon>
        <taxon>Chordata</taxon>
        <taxon>Craniata</taxon>
        <taxon>Vertebrata</taxon>
        <taxon>Euteleostomi</taxon>
        <taxon>Actinopterygii</taxon>
        <taxon>Neopterygii</taxon>
        <taxon>Teleostei</taxon>
        <taxon>Ostariophysi</taxon>
        <taxon>Cypriniformes</taxon>
        <taxon>Cyprinidae</taxon>
        <taxon>Labeoninae</taxon>
        <taxon>Labeonini</taxon>
        <taxon>Cirrhinus</taxon>
    </lineage>
</organism>
<dbReference type="PANTHER" id="PTHR14139">
    <property type="entry name" value="CALSYNTENIN"/>
    <property type="match status" value="1"/>
</dbReference>
<protein>
    <submittedName>
        <fullName evidence="2">Uncharacterized protein</fullName>
    </submittedName>
</protein>
<evidence type="ECO:0000313" key="3">
    <source>
        <dbReference type="Proteomes" id="UP001529510"/>
    </source>
</evidence>
<proteinExistence type="predicted"/>
<evidence type="ECO:0000256" key="1">
    <source>
        <dbReference type="SAM" id="MobiDB-lite"/>
    </source>
</evidence>
<comment type="caution">
    <text evidence="2">The sequence shown here is derived from an EMBL/GenBank/DDBJ whole genome shotgun (WGS) entry which is preliminary data.</text>
</comment>
<gene>
    <name evidence="2" type="ORF">M9458_030991</name>
</gene>
<accession>A0ABD0PNZ3</accession>
<evidence type="ECO:0000313" key="2">
    <source>
        <dbReference type="EMBL" id="KAL0175023.1"/>
    </source>
</evidence>
<feature type="region of interest" description="Disordered" evidence="1">
    <location>
        <begin position="63"/>
        <end position="84"/>
    </location>
</feature>
<dbReference type="Proteomes" id="UP001529510">
    <property type="component" value="Unassembled WGS sequence"/>
</dbReference>
<feature type="non-terminal residue" evidence="2">
    <location>
        <position position="84"/>
    </location>
</feature>
<dbReference type="PANTHER" id="PTHR14139:SF3">
    <property type="entry name" value="CALSYNTENIN-2"/>
    <property type="match status" value="1"/>
</dbReference>
<sequence length="84" mass="9676">MTATYQEVHQAAQIFCRPPAVFLIGRRLFDLTYRFDGRQAAKIPDWVVPQNLTHQFTITTWMKHGPSPGQRAEKETLLCNSDKT</sequence>
<name>A0ABD0PNZ3_CIRMR</name>
<keyword evidence="3" id="KW-1185">Reference proteome</keyword>
<reference evidence="2 3" key="1">
    <citation type="submission" date="2024-05" db="EMBL/GenBank/DDBJ databases">
        <title>Genome sequencing and assembly of Indian major carp, Cirrhinus mrigala (Hamilton, 1822).</title>
        <authorList>
            <person name="Mohindra V."/>
            <person name="Chowdhury L.M."/>
            <person name="Lal K."/>
            <person name="Jena J.K."/>
        </authorList>
    </citation>
    <scope>NUCLEOTIDE SEQUENCE [LARGE SCALE GENOMIC DNA]</scope>
    <source>
        <strain evidence="2">CM1030</strain>
        <tissue evidence="2">Blood</tissue>
    </source>
</reference>
<feature type="compositionally biased region" description="Basic and acidic residues" evidence="1">
    <location>
        <begin position="71"/>
        <end position="84"/>
    </location>
</feature>
<dbReference type="EMBL" id="JAMKFB020000015">
    <property type="protein sequence ID" value="KAL0175023.1"/>
    <property type="molecule type" value="Genomic_DNA"/>
</dbReference>
<dbReference type="AlphaFoldDB" id="A0ABD0PNZ3"/>